<dbReference type="InterPro" id="IPR002877">
    <property type="entry name" value="RNA_MeTrfase_FtsJ_dom"/>
</dbReference>
<dbReference type="OrthoDB" id="1287559at2759"/>
<proteinExistence type="inferred from homology"/>
<organism evidence="8 9">
    <name type="scientific">Cyanidiococcus yangmingshanensis</name>
    <dbReference type="NCBI Taxonomy" id="2690220"/>
    <lineage>
        <taxon>Eukaryota</taxon>
        <taxon>Rhodophyta</taxon>
        <taxon>Bangiophyceae</taxon>
        <taxon>Cyanidiales</taxon>
        <taxon>Cyanidiaceae</taxon>
        <taxon>Cyanidiococcus</taxon>
    </lineage>
</organism>
<dbReference type="GO" id="GO:0005737">
    <property type="term" value="C:cytoplasm"/>
    <property type="evidence" value="ECO:0007669"/>
    <property type="project" value="TreeGrafter"/>
</dbReference>
<evidence type="ECO:0000256" key="3">
    <source>
        <dbReference type="ARBA" id="ARBA00022603"/>
    </source>
</evidence>
<feature type="domain" description="Ribosomal RNA methyltransferase FtsJ" evidence="7">
    <location>
        <begin position="20"/>
        <end position="182"/>
    </location>
</feature>
<sequence length="203" mass="22877">MTRSKDKRDVYYRKAKEEGYRARSAYKLLQLDDEFQIFEEARVVVDLCAAPGSWSQVASQLLRATGEVRDSYVIAIDLQEIAPIPGVRTLQGDITQEGTLNHVLRLLDGRKADVVLSDGAPDVTGLHDLDEYVQYELLRAALRFCGAVLRDGGTFVAKIFRGYESAFLYAQVRSLFREVYIGETSFEPKFESRKALLSVEVSI</sequence>
<dbReference type="EMBL" id="VWRR01000012">
    <property type="protein sequence ID" value="KAF6001898.1"/>
    <property type="molecule type" value="Genomic_DNA"/>
</dbReference>
<gene>
    <name evidence="8" type="primary">FTSJ1</name>
    <name evidence="8" type="ORF">F1559_001049</name>
</gene>
<dbReference type="GO" id="GO:0002181">
    <property type="term" value="P:cytoplasmic translation"/>
    <property type="evidence" value="ECO:0007669"/>
    <property type="project" value="TreeGrafter"/>
</dbReference>
<keyword evidence="9" id="KW-1185">Reference proteome</keyword>
<evidence type="ECO:0000256" key="5">
    <source>
        <dbReference type="ARBA" id="ARBA00022691"/>
    </source>
</evidence>
<dbReference type="PANTHER" id="PTHR10920:SF12">
    <property type="entry name" value="TRNA (CYTIDINE(32)_GUANOSINE(34)-2'-O)-METHYLTRANSFERASE-RELATED"/>
    <property type="match status" value="1"/>
</dbReference>
<dbReference type="SUPFAM" id="SSF53335">
    <property type="entry name" value="S-adenosyl-L-methionine-dependent methyltransferases"/>
    <property type="match status" value="1"/>
</dbReference>
<keyword evidence="4 8" id="KW-0808">Transferase</keyword>
<dbReference type="InterPro" id="IPR029063">
    <property type="entry name" value="SAM-dependent_MTases_sf"/>
</dbReference>
<dbReference type="AlphaFoldDB" id="A0A7J7IFV7"/>
<accession>A0A7J7IFV7</accession>
<keyword evidence="3 8" id="KW-0489">Methyltransferase</keyword>
<dbReference type="Pfam" id="PF01728">
    <property type="entry name" value="FtsJ"/>
    <property type="match status" value="1"/>
</dbReference>
<dbReference type="GO" id="GO:0006364">
    <property type="term" value="P:rRNA processing"/>
    <property type="evidence" value="ECO:0007669"/>
    <property type="project" value="UniProtKB-KW"/>
</dbReference>
<dbReference type="PANTHER" id="PTHR10920">
    <property type="entry name" value="RIBOSOMAL RNA METHYLTRANSFERASE"/>
    <property type="match status" value="1"/>
</dbReference>
<name>A0A7J7IFV7_9RHOD</name>
<evidence type="ECO:0000256" key="2">
    <source>
        <dbReference type="ARBA" id="ARBA00022552"/>
    </source>
</evidence>
<evidence type="ECO:0000256" key="1">
    <source>
        <dbReference type="ARBA" id="ARBA00022490"/>
    </source>
</evidence>
<dbReference type="InterPro" id="IPR050082">
    <property type="entry name" value="RNA_methyltr_RlmE"/>
</dbReference>
<keyword evidence="5 6" id="KW-0949">S-adenosyl-L-methionine</keyword>
<dbReference type="Proteomes" id="UP000530660">
    <property type="component" value="Unassembled WGS sequence"/>
</dbReference>
<dbReference type="PIRSF" id="PIRSF005461">
    <property type="entry name" value="23S_rRNA_mtase"/>
    <property type="match status" value="1"/>
</dbReference>
<evidence type="ECO:0000256" key="4">
    <source>
        <dbReference type="ARBA" id="ARBA00022679"/>
    </source>
</evidence>
<keyword evidence="1" id="KW-0963">Cytoplasm</keyword>
<evidence type="ECO:0000313" key="8">
    <source>
        <dbReference type="EMBL" id="KAF6001898.1"/>
    </source>
</evidence>
<evidence type="ECO:0000256" key="6">
    <source>
        <dbReference type="PIRSR" id="PIRSR005461-1"/>
    </source>
</evidence>
<dbReference type="GO" id="GO:0030488">
    <property type="term" value="P:tRNA methylation"/>
    <property type="evidence" value="ECO:0007669"/>
    <property type="project" value="TreeGrafter"/>
</dbReference>
<evidence type="ECO:0000313" key="9">
    <source>
        <dbReference type="Proteomes" id="UP000530660"/>
    </source>
</evidence>
<dbReference type="FunFam" id="3.40.50.150:FF:000220">
    <property type="entry name" value="CAMK protein kinase"/>
    <property type="match status" value="1"/>
</dbReference>
<dbReference type="InterPro" id="IPR015507">
    <property type="entry name" value="rRNA-MeTfrase_E"/>
</dbReference>
<protein>
    <submittedName>
        <fullName evidence="8">Putative tRNA (Cytidine(32)/guanosine(34)-2'-O)-methyltransferase</fullName>
    </submittedName>
</protein>
<reference evidence="8 9" key="1">
    <citation type="journal article" date="2020" name="J. Phycol.">
        <title>Comparative genome analysis reveals Cyanidiococcus gen. nov., a new extremophilic red algal genus sister to Cyanidioschyzon (Cyanidioschyzonaceae, Rhodophyta).</title>
        <authorList>
            <person name="Liu S.-L."/>
            <person name="Chiang Y.-R."/>
            <person name="Yoon H.S."/>
            <person name="Fu H.-Y."/>
        </authorList>
    </citation>
    <scope>NUCLEOTIDE SEQUENCE [LARGE SCALE GENOMIC DNA]</scope>
    <source>
        <strain evidence="8 9">THAL066</strain>
    </source>
</reference>
<dbReference type="HAMAP" id="MF_01547">
    <property type="entry name" value="RNA_methyltr_E"/>
    <property type="match status" value="1"/>
</dbReference>
<dbReference type="Gene3D" id="3.40.50.150">
    <property type="entry name" value="Vaccinia Virus protein VP39"/>
    <property type="match status" value="1"/>
</dbReference>
<comment type="caution">
    <text evidence="8">The sequence shown here is derived from an EMBL/GenBank/DDBJ whole genome shotgun (WGS) entry which is preliminary data.</text>
</comment>
<feature type="active site" description="Proton acceptor" evidence="6">
    <location>
        <position position="158"/>
    </location>
</feature>
<keyword evidence="2" id="KW-0698">rRNA processing</keyword>
<dbReference type="GO" id="GO:0008175">
    <property type="term" value="F:tRNA methyltransferase activity"/>
    <property type="evidence" value="ECO:0007669"/>
    <property type="project" value="TreeGrafter"/>
</dbReference>
<evidence type="ECO:0000259" key="7">
    <source>
        <dbReference type="Pfam" id="PF01728"/>
    </source>
</evidence>